<evidence type="ECO:0000313" key="1">
    <source>
        <dbReference type="EMBL" id="QJB03004.1"/>
    </source>
</evidence>
<proteinExistence type="predicted"/>
<accession>A0A6M3M6X5</accession>
<dbReference type="EMBL" id="MT143819">
    <property type="protein sequence ID" value="QJB03004.1"/>
    <property type="molecule type" value="Genomic_DNA"/>
</dbReference>
<sequence>MNSEKLRYWAELIYIPEKLSLRDPKGSIHQKKIREILNLVREARENPTVDVYERLRSVRPIPCPDHIEGFVNYCKYLLYYVDQLDNIVLKDEGA</sequence>
<protein>
    <submittedName>
        <fullName evidence="1">Uncharacterized protein</fullName>
    </submittedName>
</protein>
<organism evidence="1">
    <name type="scientific">viral metagenome</name>
    <dbReference type="NCBI Taxonomy" id="1070528"/>
    <lineage>
        <taxon>unclassified sequences</taxon>
        <taxon>metagenomes</taxon>
        <taxon>organismal metagenomes</taxon>
    </lineage>
</organism>
<gene>
    <name evidence="1" type="ORF">MM171B00956_0022</name>
</gene>
<name>A0A6M3M6X5_9ZZZZ</name>
<dbReference type="AlphaFoldDB" id="A0A6M3M6X5"/>
<reference evidence="1" key="1">
    <citation type="submission" date="2020-03" db="EMBL/GenBank/DDBJ databases">
        <title>The deep terrestrial virosphere.</title>
        <authorList>
            <person name="Holmfeldt K."/>
            <person name="Nilsson E."/>
            <person name="Simone D."/>
            <person name="Lopez-Fernandez M."/>
            <person name="Wu X."/>
            <person name="de Brujin I."/>
            <person name="Lundin D."/>
            <person name="Andersson A."/>
            <person name="Bertilsson S."/>
            <person name="Dopson M."/>
        </authorList>
    </citation>
    <scope>NUCLEOTIDE SEQUENCE</scope>
    <source>
        <strain evidence="1">MM171B00956</strain>
    </source>
</reference>